<gene>
    <name evidence="2" type="ORF">APHIGO_LOCUS10906</name>
</gene>
<feature type="region of interest" description="Disordered" evidence="1">
    <location>
        <begin position="17"/>
        <end position="90"/>
    </location>
</feature>
<feature type="compositionally biased region" description="Basic and acidic residues" evidence="1">
    <location>
        <begin position="77"/>
        <end position="87"/>
    </location>
</feature>
<dbReference type="Proteomes" id="UP001154329">
    <property type="component" value="Chromosome 4"/>
</dbReference>
<dbReference type="EMBL" id="OU899037">
    <property type="protein sequence ID" value="CAH1737352.1"/>
    <property type="molecule type" value="Genomic_DNA"/>
</dbReference>
<name>A0A9P0JDY6_APHGO</name>
<accession>A0A9P0JDY6</accession>
<sequence>MNCIRKMGKYMRQKWQIRTSTPELPEVIPTYPETQQPEPEKPSSETPGEEPEVSTSAGTTYSFDLDAPLSTGPPSRDALKAQCKEPRGLFPSEKFHRQVHFLLG</sequence>
<evidence type="ECO:0000313" key="2">
    <source>
        <dbReference type="EMBL" id="CAH1737352.1"/>
    </source>
</evidence>
<reference evidence="2" key="2">
    <citation type="submission" date="2022-10" db="EMBL/GenBank/DDBJ databases">
        <authorList>
            <consortium name="ENA_rothamsted_submissions"/>
            <consortium name="culmorum"/>
            <person name="King R."/>
        </authorList>
    </citation>
    <scope>NUCLEOTIDE SEQUENCE</scope>
</reference>
<evidence type="ECO:0000256" key="1">
    <source>
        <dbReference type="SAM" id="MobiDB-lite"/>
    </source>
</evidence>
<dbReference type="AlphaFoldDB" id="A0A9P0JDY6"/>
<evidence type="ECO:0000313" key="3">
    <source>
        <dbReference type="Proteomes" id="UP001154329"/>
    </source>
</evidence>
<keyword evidence="3" id="KW-1185">Reference proteome</keyword>
<protein>
    <submittedName>
        <fullName evidence="2">Uncharacterized protein</fullName>
    </submittedName>
</protein>
<organism evidence="2 3">
    <name type="scientific">Aphis gossypii</name>
    <name type="common">Cotton aphid</name>
    <dbReference type="NCBI Taxonomy" id="80765"/>
    <lineage>
        <taxon>Eukaryota</taxon>
        <taxon>Metazoa</taxon>
        <taxon>Ecdysozoa</taxon>
        <taxon>Arthropoda</taxon>
        <taxon>Hexapoda</taxon>
        <taxon>Insecta</taxon>
        <taxon>Pterygota</taxon>
        <taxon>Neoptera</taxon>
        <taxon>Paraneoptera</taxon>
        <taxon>Hemiptera</taxon>
        <taxon>Sternorrhyncha</taxon>
        <taxon>Aphidomorpha</taxon>
        <taxon>Aphidoidea</taxon>
        <taxon>Aphididae</taxon>
        <taxon>Aphidini</taxon>
        <taxon>Aphis</taxon>
        <taxon>Aphis</taxon>
    </lineage>
</organism>
<proteinExistence type="predicted"/>
<reference evidence="2" key="1">
    <citation type="submission" date="2022-02" db="EMBL/GenBank/DDBJ databases">
        <authorList>
            <person name="King R."/>
        </authorList>
    </citation>
    <scope>NUCLEOTIDE SEQUENCE</scope>
</reference>